<sequence>MPVGELCRPEFGECSGGLRSEIGLL</sequence>
<name>A0A392R420_9FABA</name>
<evidence type="ECO:0000313" key="1">
    <source>
        <dbReference type="EMBL" id="MCI30560.1"/>
    </source>
</evidence>
<evidence type="ECO:0000313" key="2">
    <source>
        <dbReference type="Proteomes" id="UP000265520"/>
    </source>
</evidence>
<dbReference type="EMBL" id="LXQA010180500">
    <property type="protein sequence ID" value="MCI30560.1"/>
    <property type="molecule type" value="Genomic_DNA"/>
</dbReference>
<feature type="non-terminal residue" evidence="1">
    <location>
        <position position="25"/>
    </location>
</feature>
<dbReference type="Proteomes" id="UP000265520">
    <property type="component" value="Unassembled WGS sequence"/>
</dbReference>
<accession>A0A392R420</accession>
<dbReference type="AlphaFoldDB" id="A0A392R420"/>
<protein>
    <submittedName>
        <fullName evidence="1">Uncharacterized protein</fullName>
    </submittedName>
</protein>
<proteinExistence type="predicted"/>
<organism evidence="1 2">
    <name type="scientific">Trifolium medium</name>
    <dbReference type="NCBI Taxonomy" id="97028"/>
    <lineage>
        <taxon>Eukaryota</taxon>
        <taxon>Viridiplantae</taxon>
        <taxon>Streptophyta</taxon>
        <taxon>Embryophyta</taxon>
        <taxon>Tracheophyta</taxon>
        <taxon>Spermatophyta</taxon>
        <taxon>Magnoliopsida</taxon>
        <taxon>eudicotyledons</taxon>
        <taxon>Gunneridae</taxon>
        <taxon>Pentapetalae</taxon>
        <taxon>rosids</taxon>
        <taxon>fabids</taxon>
        <taxon>Fabales</taxon>
        <taxon>Fabaceae</taxon>
        <taxon>Papilionoideae</taxon>
        <taxon>50 kb inversion clade</taxon>
        <taxon>NPAAA clade</taxon>
        <taxon>Hologalegina</taxon>
        <taxon>IRL clade</taxon>
        <taxon>Trifolieae</taxon>
        <taxon>Trifolium</taxon>
    </lineage>
</organism>
<comment type="caution">
    <text evidence="1">The sequence shown here is derived from an EMBL/GenBank/DDBJ whole genome shotgun (WGS) entry which is preliminary data.</text>
</comment>
<reference evidence="1 2" key="1">
    <citation type="journal article" date="2018" name="Front. Plant Sci.">
        <title>Red Clover (Trifolium pratense) and Zigzag Clover (T. medium) - A Picture of Genomic Similarities and Differences.</title>
        <authorList>
            <person name="Dluhosova J."/>
            <person name="Istvanek J."/>
            <person name="Nedelnik J."/>
            <person name="Repkova J."/>
        </authorList>
    </citation>
    <scope>NUCLEOTIDE SEQUENCE [LARGE SCALE GENOMIC DNA]</scope>
    <source>
        <strain evidence="2">cv. 10/8</strain>
        <tissue evidence="1">Leaf</tissue>
    </source>
</reference>
<keyword evidence="2" id="KW-1185">Reference proteome</keyword>